<feature type="transmembrane region" description="Helical" evidence="5">
    <location>
        <begin position="183"/>
        <end position="207"/>
    </location>
</feature>
<feature type="transmembrane region" description="Helical" evidence="5">
    <location>
        <begin position="256"/>
        <end position="275"/>
    </location>
</feature>
<feature type="transmembrane region" description="Helical" evidence="5">
    <location>
        <begin position="295"/>
        <end position="313"/>
    </location>
</feature>
<dbReference type="Gene3D" id="1.20.1250.20">
    <property type="entry name" value="MFS general substrate transporter like domains"/>
    <property type="match status" value="1"/>
</dbReference>
<keyword evidence="2 5" id="KW-0812">Transmembrane</keyword>
<feature type="transmembrane region" description="Helical" evidence="5">
    <location>
        <begin position="325"/>
        <end position="344"/>
    </location>
</feature>
<dbReference type="InterPro" id="IPR036259">
    <property type="entry name" value="MFS_trans_sf"/>
</dbReference>
<evidence type="ECO:0000256" key="1">
    <source>
        <dbReference type="ARBA" id="ARBA00004141"/>
    </source>
</evidence>
<organism evidence="7 8">
    <name type="scientific">Duganella lactea</name>
    <dbReference type="NCBI Taxonomy" id="2692173"/>
    <lineage>
        <taxon>Bacteria</taxon>
        <taxon>Pseudomonadati</taxon>
        <taxon>Pseudomonadota</taxon>
        <taxon>Betaproteobacteria</taxon>
        <taxon>Burkholderiales</taxon>
        <taxon>Oxalobacteraceae</taxon>
        <taxon>Telluria group</taxon>
        <taxon>Duganella</taxon>
    </lineage>
</organism>
<dbReference type="SUPFAM" id="SSF103473">
    <property type="entry name" value="MFS general substrate transporter"/>
    <property type="match status" value="1"/>
</dbReference>
<dbReference type="PANTHER" id="PTHR23508">
    <property type="entry name" value="CARBOXYLIC ACID TRANSPORTER PROTEIN HOMOLOG"/>
    <property type="match status" value="1"/>
</dbReference>
<dbReference type="EMBL" id="WWCO01000005">
    <property type="protein sequence ID" value="MYM34367.1"/>
    <property type="molecule type" value="Genomic_DNA"/>
</dbReference>
<sequence>MMPETTIDPRQIIDEAPLGPRQYLIYFILFLTLAIDGLDTQITSYLAPVLAKEWEISMANLGLVFGIGLAGSAVGALTLGALGDALGNKRIIVIATIAIGVATVAMGYANTVTELAALRFITGFAVGGSLPNLIALVSQFTPKRLRASLITMIGCGFPAGAALAGLMATWLLDSEGWRSIYHFAGYLPLLLTPVIIFFLPESLVSLLKRPDGQVKVRQIFERIYGAQLSREVQFRWANASDKVVAPLAAIFRDGRALASVMLSAIFFLSLMNVYFLSNWLPGLLSQLHSTPHEAIVATTVFNLGGMFGALVLGRLIDRFGYARTLCTSLLCSGACMLMLARFGFTGQSLQLAAFVGGFVVLGGQGGLNSLPALIYPDHLRATATGWAIGTGRLGSVTGPMLAGALLGAGWSSADVLSLTALVPALASILLAILAFKLMRRSGAQ</sequence>
<keyword evidence="8" id="KW-1185">Reference proteome</keyword>
<feature type="transmembrane region" description="Helical" evidence="5">
    <location>
        <begin position="386"/>
        <end position="409"/>
    </location>
</feature>
<evidence type="ECO:0000259" key="6">
    <source>
        <dbReference type="PROSITE" id="PS50850"/>
    </source>
</evidence>
<feature type="domain" description="Major facilitator superfamily (MFS) profile" evidence="6">
    <location>
        <begin position="25"/>
        <end position="442"/>
    </location>
</feature>
<reference evidence="7 8" key="1">
    <citation type="submission" date="2019-12" db="EMBL/GenBank/DDBJ databases">
        <title>Novel species isolated from a subtropical stream in China.</title>
        <authorList>
            <person name="Lu H."/>
        </authorList>
    </citation>
    <scope>NUCLEOTIDE SEQUENCE [LARGE SCALE GENOMIC DNA]</scope>
    <source>
        <strain evidence="7 8">FT94W</strain>
    </source>
</reference>
<feature type="transmembrane region" description="Helical" evidence="5">
    <location>
        <begin position="415"/>
        <end position="435"/>
    </location>
</feature>
<feature type="transmembrane region" description="Helical" evidence="5">
    <location>
        <begin position="59"/>
        <end position="79"/>
    </location>
</feature>
<dbReference type="PROSITE" id="PS00217">
    <property type="entry name" value="SUGAR_TRANSPORT_2"/>
    <property type="match status" value="1"/>
</dbReference>
<proteinExistence type="predicted"/>
<evidence type="ECO:0000313" key="7">
    <source>
        <dbReference type="EMBL" id="MYM34367.1"/>
    </source>
</evidence>
<feature type="transmembrane region" description="Helical" evidence="5">
    <location>
        <begin position="115"/>
        <end position="137"/>
    </location>
</feature>
<evidence type="ECO:0000313" key="8">
    <source>
        <dbReference type="Proteomes" id="UP000449678"/>
    </source>
</evidence>
<evidence type="ECO:0000256" key="3">
    <source>
        <dbReference type="ARBA" id="ARBA00022989"/>
    </source>
</evidence>
<evidence type="ECO:0000256" key="2">
    <source>
        <dbReference type="ARBA" id="ARBA00022692"/>
    </source>
</evidence>
<evidence type="ECO:0000256" key="5">
    <source>
        <dbReference type="SAM" id="Phobius"/>
    </source>
</evidence>
<keyword evidence="3 5" id="KW-1133">Transmembrane helix</keyword>
<feature type="transmembrane region" description="Helical" evidence="5">
    <location>
        <begin position="23"/>
        <end position="47"/>
    </location>
</feature>
<protein>
    <submittedName>
        <fullName evidence="7">MFS transporter</fullName>
    </submittedName>
</protein>
<accession>A0ABW9V9R6</accession>
<name>A0ABW9V9R6_9BURK</name>
<dbReference type="RefSeq" id="WP_160989764.1">
    <property type="nucleotide sequence ID" value="NZ_WWCO01000005.1"/>
</dbReference>
<feature type="transmembrane region" description="Helical" evidence="5">
    <location>
        <begin position="91"/>
        <end position="109"/>
    </location>
</feature>
<comment type="subcellular location">
    <subcellularLocation>
        <location evidence="1">Membrane</location>
        <topology evidence="1">Multi-pass membrane protein</topology>
    </subcellularLocation>
</comment>
<dbReference type="PROSITE" id="PS50850">
    <property type="entry name" value="MFS"/>
    <property type="match status" value="1"/>
</dbReference>
<dbReference type="PANTHER" id="PTHR23508:SF10">
    <property type="entry name" value="CARBOXYLIC ACID TRANSPORTER PROTEIN HOMOLOG"/>
    <property type="match status" value="1"/>
</dbReference>
<dbReference type="Proteomes" id="UP000449678">
    <property type="component" value="Unassembled WGS sequence"/>
</dbReference>
<evidence type="ECO:0000256" key="4">
    <source>
        <dbReference type="ARBA" id="ARBA00023136"/>
    </source>
</evidence>
<gene>
    <name evidence="7" type="ORF">GTP38_08460</name>
</gene>
<dbReference type="InterPro" id="IPR005829">
    <property type="entry name" value="Sugar_transporter_CS"/>
</dbReference>
<feature type="transmembrane region" description="Helical" evidence="5">
    <location>
        <begin position="149"/>
        <end position="171"/>
    </location>
</feature>
<feature type="transmembrane region" description="Helical" evidence="5">
    <location>
        <begin position="350"/>
        <end position="374"/>
    </location>
</feature>
<dbReference type="InterPro" id="IPR011701">
    <property type="entry name" value="MFS"/>
</dbReference>
<dbReference type="InterPro" id="IPR020846">
    <property type="entry name" value="MFS_dom"/>
</dbReference>
<comment type="caution">
    <text evidence="7">The sequence shown here is derived from an EMBL/GenBank/DDBJ whole genome shotgun (WGS) entry which is preliminary data.</text>
</comment>
<keyword evidence="4 5" id="KW-0472">Membrane</keyword>
<dbReference type="Pfam" id="PF07690">
    <property type="entry name" value="MFS_1"/>
    <property type="match status" value="1"/>
</dbReference>